<proteinExistence type="predicted"/>
<name>A0A1I8ILK9_9PLAT</name>
<dbReference type="AlphaFoldDB" id="A0A1I8ILK9"/>
<protein>
    <submittedName>
        <fullName evidence="2">HTH_Tnp_Tc3_2 domain-containing protein</fullName>
    </submittedName>
</protein>
<reference evidence="2" key="1">
    <citation type="submission" date="2016-11" db="UniProtKB">
        <authorList>
            <consortium name="WormBaseParasite"/>
        </authorList>
    </citation>
    <scope>IDENTIFICATION</scope>
</reference>
<keyword evidence="1" id="KW-1185">Reference proteome</keyword>
<evidence type="ECO:0000313" key="1">
    <source>
        <dbReference type="Proteomes" id="UP000095280"/>
    </source>
</evidence>
<organism evidence="1 2">
    <name type="scientific">Macrostomum lignano</name>
    <dbReference type="NCBI Taxonomy" id="282301"/>
    <lineage>
        <taxon>Eukaryota</taxon>
        <taxon>Metazoa</taxon>
        <taxon>Spiralia</taxon>
        <taxon>Lophotrochozoa</taxon>
        <taxon>Platyhelminthes</taxon>
        <taxon>Rhabditophora</taxon>
        <taxon>Macrostomorpha</taxon>
        <taxon>Macrostomida</taxon>
        <taxon>Macrostomidae</taxon>
        <taxon>Macrostomum</taxon>
    </lineage>
</organism>
<dbReference type="Proteomes" id="UP000095280">
    <property type="component" value="Unplaced"/>
</dbReference>
<evidence type="ECO:0000313" key="2">
    <source>
        <dbReference type="WBParaSite" id="maker-uti_cns_0013802-snap-gene-0.2-mRNA-1"/>
    </source>
</evidence>
<sequence length="132" mass="14572">QPAQETQPDQRTSAGLRAVQPGRRHPHLSCESLARAWSVPASRHTVRRRLISAGFRSRADRGNSAPAGSAKFRAWCAARLKWARLRLHWRPEHWASWSALIALSTGETLSWSALIALSTGETLSWSALIALG</sequence>
<accession>A0A1I8ILK9</accession>
<dbReference type="WBParaSite" id="maker-uti_cns_0013802-snap-gene-0.2-mRNA-1">
    <property type="protein sequence ID" value="maker-uti_cns_0013802-snap-gene-0.2-mRNA-1"/>
    <property type="gene ID" value="maker-uti_cns_0013802-snap-gene-0.2"/>
</dbReference>